<accession>A0ABN8RRD3</accession>
<evidence type="ECO:0008006" key="3">
    <source>
        <dbReference type="Google" id="ProtNLM"/>
    </source>
</evidence>
<comment type="caution">
    <text evidence="1">The sequence shown here is derived from an EMBL/GenBank/DDBJ whole genome shotgun (WGS) entry which is preliminary data.</text>
</comment>
<dbReference type="Proteomes" id="UP001159405">
    <property type="component" value="Unassembled WGS sequence"/>
</dbReference>
<sequence>MSFRIPLPNDPFREYCFAEYGSIHNGEVVAQADLGLAYSQGFGDLLPRDYEKAIGWLTTAVNKGDESPVTLGKLGELLDRKGTSLYQRKVYEMYHRAAKQGCTKTLKRPLNGIKWLLMKFPMILNRGK</sequence>
<proteinExistence type="predicted"/>
<dbReference type="SMART" id="SM00671">
    <property type="entry name" value="SEL1"/>
    <property type="match status" value="2"/>
</dbReference>
<dbReference type="SUPFAM" id="SSF81901">
    <property type="entry name" value="HCP-like"/>
    <property type="match status" value="1"/>
</dbReference>
<evidence type="ECO:0000313" key="1">
    <source>
        <dbReference type="EMBL" id="CAH3180331.1"/>
    </source>
</evidence>
<name>A0ABN8RRD3_9CNID</name>
<keyword evidence="2" id="KW-1185">Reference proteome</keyword>
<gene>
    <name evidence="1" type="ORF">PLOB_00023264</name>
</gene>
<dbReference type="Pfam" id="PF08238">
    <property type="entry name" value="Sel1"/>
    <property type="match status" value="2"/>
</dbReference>
<dbReference type="InterPro" id="IPR006597">
    <property type="entry name" value="Sel1-like"/>
</dbReference>
<evidence type="ECO:0000313" key="2">
    <source>
        <dbReference type="Proteomes" id="UP001159405"/>
    </source>
</evidence>
<protein>
    <recommendedName>
        <fullName evidence="3">Sel1 repeat family protein</fullName>
    </recommendedName>
</protein>
<dbReference type="InterPro" id="IPR011990">
    <property type="entry name" value="TPR-like_helical_dom_sf"/>
</dbReference>
<reference evidence="1 2" key="1">
    <citation type="submission" date="2022-05" db="EMBL/GenBank/DDBJ databases">
        <authorList>
            <consortium name="Genoscope - CEA"/>
            <person name="William W."/>
        </authorList>
    </citation>
    <scope>NUCLEOTIDE SEQUENCE [LARGE SCALE GENOMIC DNA]</scope>
</reference>
<organism evidence="1 2">
    <name type="scientific">Porites lobata</name>
    <dbReference type="NCBI Taxonomy" id="104759"/>
    <lineage>
        <taxon>Eukaryota</taxon>
        <taxon>Metazoa</taxon>
        <taxon>Cnidaria</taxon>
        <taxon>Anthozoa</taxon>
        <taxon>Hexacorallia</taxon>
        <taxon>Scleractinia</taxon>
        <taxon>Fungiina</taxon>
        <taxon>Poritidae</taxon>
        <taxon>Porites</taxon>
    </lineage>
</organism>
<dbReference type="Gene3D" id="1.25.40.10">
    <property type="entry name" value="Tetratricopeptide repeat domain"/>
    <property type="match status" value="1"/>
</dbReference>
<dbReference type="EMBL" id="CALNXK010000274">
    <property type="protein sequence ID" value="CAH3180331.1"/>
    <property type="molecule type" value="Genomic_DNA"/>
</dbReference>